<keyword evidence="4 10" id="KW-0378">Hydrolase</keyword>
<evidence type="ECO:0000313" key="11">
    <source>
        <dbReference type="Proteomes" id="UP001564408"/>
    </source>
</evidence>
<dbReference type="EC" id="3.1.11.5" evidence="10"/>
<dbReference type="PANTHER" id="PTHR30591:SF1">
    <property type="entry name" value="RECBCD ENZYME SUBUNIT RECC"/>
    <property type="match status" value="1"/>
</dbReference>
<dbReference type="GO" id="GO:0008854">
    <property type="term" value="F:exodeoxyribonuclease V activity"/>
    <property type="evidence" value="ECO:0007669"/>
    <property type="project" value="UniProtKB-EC"/>
</dbReference>
<evidence type="ECO:0000256" key="5">
    <source>
        <dbReference type="ARBA" id="ARBA00022806"/>
    </source>
</evidence>
<organism evidence="10 11">
    <name type="scientific">Thioalkalicoccus limnaeus</name>
    <dbReference type="NCBI Taxonomy" id="120681"/>
    <lineage>
        <taxon>Bacteria</taxon>
        <taxon>Pseudomonadati</taxon>
        <taxon>Pseudomonadota</taxon>
        <taxon>Gammaproteobacteria</taxon>
        <taxon>Chromatiales</taxon>
        <taxon>Chromatiaceae</taxon>
        <taxon>Thioalkalicoccus</taxon>
    </lineage>
</organism>
<evidence type="ECO:0000256" key="8">
    <source>
        <dbReference type="ARBA" id="ARBA00023125"/>
    </source>
</evidence>
<keyword evidence="5" id="KW-0347">Helicase</keyword>
<dbReference type="RefSeq" id="WP_369665987.1">
    <property type="nucleotide sequence ID" value="NZ_JBDKXB010000003.1"/>
</dbReference>
<dbReference type="Gene3D" id="3.40.50.10930">
    <property type="match status" value="1"/>
</dbReference>
<protein>
    <submittedName>
        <fullName evidence="10">Exodeoxyribonuclease V subunit gamma</fullName>
        <ecNumber evidence="10">3.1.11.5</ecNumber>
    </submittedName>
</protein>
<name>A0ABV4BAX7_9GAMM</name>
<dbReference type="Pfam" id="PF04257">
    <property type="entry name" value="Exonuc_V_gamma"/>
    <property type="match status" value="1"/>
</dbReference>
<dbReference type="Gene3D" id="1.10.10.160">
    <property type="match status" value="1"/>
</dbReference>
<dbReference type="PANTHER" id="PTHR30591">
    <property type="entry name" value="RECBCD ENZYME SUBUNIT RECC"/>
    <property type="match status" value="1"/>
</dbReference>
<evidence type="ECO:0000256" key="7">
    <source>
        <dbReference type="ARBA" id="ARBA00022840"/>
    </source>
</evidence>
<proteinExistence type="inferred from homology"/>
<keyword evidence="1" id="KW-0540">Nuclease</keyword>
<dbReference type="EMBL" id="JBDKXB010000003">
    <property type="protein sequence ID" value="MEY6431612.1"/>
    <property type="molecule type" value="Genomic_DNA"/>
</dbReference>
<dbReference type="HAMAP" id="MF_01486">
    <property type="entry name" value="RecC"/>
    <property type="match status" value="1"/>
</dbReference>
<evidence type="ECO:0000256" key="3">
    <source>
        <dbReference type="ARBA" id="ARBA00022763"/>
    </source>
</evidence>
<comment type="caution">
    <text evidence="10">The sequence shown here is derived from an EMBL/GenBank/DDBJ whole genome shotgun (WGS) entry which is preliminary data.</text>
</comment>
<dbReference type="Gene3D" id="3.40.50.300">
    <property type="entry name" value="P-loop containing nucleotide triphosphate hydrolases"/>
    <property type="match status" value="2"/>
</dbReference>
<keyword evidence="7" id="KW-0067">ATP-binding</keyword>
<keyword evidence="9" id="KW-0234">DNA repair</keyword>
<evidence type="ECO:0000256" key="1">
    <source>
        <dbReference type="ARBA" id="ARBA00022722"/>
    </source>
</evidence>
<dbReference type="SUPFAM" id="SSF52540">
    <property type="entry name" value="P-loop containing nucleoside triphosphate hydrolases"/>
    <property type="match status" value="2"/>
</dbReference>
<dbReference type="Proteomes" id="UP001564408">
    <property type="component" value="Unassembled WGS sequence"/>
</dbReference>
<keyword evidence="11" id="KW-1185">Reference proteome</keyword>
<keyword evidence="8" id="KW-0238">DNA-binding</keyword>
<dbReference type="InterPro" id="IPR013986">
    <property type="entry name" value="DExx_box_DNA_helicase_dom_sf"/>
</dbReference>
<evidence type="ECO:0000313" key="10">
    <source>
        <dbReference type="EMBL" id="MEY6431612.1"/>
    </source>
</evidence>
<keyword evidence="2" id="KW-0547">Nucleotide-binding</keyword>
<reference evidence="10 11" key="1">
    <citation type="submission" date="2024-05" db="EMBL/GenBank/DDBJ databases">
        <title>Genome Sequence and Characterization of the New Strain Purple Sulfur Bacterium of Genus Thioalkalicoccus.</title>
        <authorList>
            <person name="Bryantseva I.A."/>
            <person name="Kyndt J.A."/>
            <person name="Imhoff J.F."/>
        </authorList>
    </citation>
    <scope>NUCLEOTIDE SEQUENCE [LARGE SCALE GENOMIC DNA]</scope>
    <source>
        <strain evidence="10 11">Um2</strain>
    </source>
</reference>
<accession>A0ABV4BAX7</accession>
<keyword evidence="6" id="KW-0269">Exonuclease</keyword>
<keyword evidence="3" id="KW-0227">DNA damage</keyword>
<evidence type="ECO:0000256" key="9">
    <source>
        <dbReference type="ARBA" id="ARBA00023204"/>
    </source>
</evidence>
<evidence type="ECO:0000256" key="6">
    <source>
        <dbReference type="ARBA" id="ARBA00022839"/>
    </source>
</evidence>
<dbReference type="InterPro" id="IPR006697">
    <property type="entry name" value="RecC"/>
</dbReference>
<sequence length="794" mass="89210">MDQDTDDIEGWPTGFMLIQGNRLEVLSGLLGTWLQRYPLRPLESEVVLVQSNGIGQWLKLGLAAPPGEAGSDLAPGGGCGIAAAIDLMLPGRFLWRAYRGLLSDLPETSAYDKVPLGWRLYRLLGDLDALAATPAEAGWLVPLRDFLASDGDPRRRYQLATRVADLYDQYQVYRADWLIAWQQGEDRLIRPNGRREPLPDGQGWQPLLWRRLVQDLANEPGGEVNRAEIHRRFLAQAVGLAGRPRPAGVPRRVIVFGLSSLPRQAIEVLEAIAPVAQVMLFVHNPSRHYWGDLIEGRELFRGPYRRTAARKVPEPLDDDALHLHGHPLLAAWGKQGRDYLRLLDERDDRAQYEAHFAAHDLAIDLFESPGGDTLLQQLQDDILELRPLAERRALAAAIDPRRDRSLEFLVAHSPQREVEILHDQLLDAFAEADRAGRPLAPRDLLVMVPDIAAYAPHIEAVFDRLPPGDGRRIPFHIADQSPRQRLPLLIGLERLLDLPQARFSVSEVLDLLDIPALRRRFGLDTADLAPLRAWIEGANVRWGLDAEQRQGLGLPPGLEQNTWRFGLERMLLGFAVGRGAPWRDVEPFDEVGGLEAALVGPLTQLLEALARHARCLRDPGTPGDWAMRLGGLLDDLFEPASEADERILYRVREALEQWLQDGEQGGVAHEALPLDVVREALLARIDEPTLSQRFLAGAVNFATLMPMRAIPFRQIWLLGMNDGDYPRRHRPADFDLMADDERPGDRSRREDDRYLFLEALLSAREKLVISWVGRSVRDNAERPPSVLVGQLRDH</sequence>
<dbReference type="NCBIfam" id="TIGR01450">
    <property type="entry name" value="recC"/>
    <property type="match status" value="1"/>
</dbReference>
<feature type="non-terminal residue" evidence="10">
    <location>
        <position position="794"/>
    </location>
</feature>
<evidence type="ECO:0000256" key="2">
    <source>
        <dbReference type="ARBA" id="ARBA00022741"/>
    </source>
</evidence>
<evidence type="ECO:0000256" key="4">
    <source>
        <dbReference type="ARBA" id="ARBA00022801"/>
    </source>
</evidence>
<dbReference type="InterPro" id="IPR027417">
    <property type="entry name" value="P-loop_NTPase"/>
</dbReference>
<gene>
    <name evidence="10" type="primary">recC</name>
    <name evidence="10" type="ORF">ABC977_04230</name>
</gene>